<name>A0A9P5N4X8_9AGAM</name>
<accession>A0A9P5N4X8</accession>
<evidence type="ECO:0000313" key="2">
    <source>
        <dbReference type="Proteomes" id="UP000759537"/>
    </source>
</evidence>
<dbReference type="EMBL" id="WHVB01000002">
    <property type="protein sequence ID" value="KAF8486343.1"/>
    <property type="molecule type" value="Genomic_DNA"/>
</dbReference>
<gene>
    <name evidence="1" type="ORF">DFH94DRAFT_688708</name>
</gene>
<evidence type="ECO:0000313" key="1">
    <source>
        <dbReference type="EMBL" id="KAF8486343.1"/>
    </source>
</evidence>
<protein>
    <submittedName>
        <fullName evidence="1">Uncharacterized protein</fullName>
    </submittedName>
</protein>
<proteinExistence type="predicted"/>
<dbReference type="AlphaFoldDB" id="A0A9P5N4X8"/>
<reference evidence="1" key="2">
    <citation type="journal article" date="2020" name="Nat. Commun.">
        <title>Large-scale genome sequencing of mycorrhizal fungi provides insights into the early evolution of symbiotic traits.</title>
        <authorList>
            <person name="Miyauchi S."/>
            <person name="Kiss E."/>
            <person name="Kuo A."/>
            <person name="Drula E."/>
            <person name="Kohler A."/>
            <person name="Sanchez-Garcia M."/>
            <person name="Morin E."/>
            <person name="Andreopoulos B."/>
            <person name="Barry K.W."/>
            <person name="Bonito G."/>
            <person name="Buee M."/>
            <person name="Carver A."/>
            <person name="Chen C."/>
            <person name="Cichocki N."/>
            <person name="Clum A."/>
            <person name="Culley D."/>
            <person name="Crous P.W."/>
            <person name="Fauchery L."/>
            <person name="Girlanda M."/>
            <person name="Hayes R.D."/>
            <person name="Keri Z."/>
            <person name="LaButti K."/>
            <person name="Lipzen A."/>
            <person name="Lombard V."/>
            <person name="Magnuson J."/>
            <person name="Maillard F."/>
            <person name="Murat C."/>
            <person name="Nolan M."/>
            <person name="Ohm R.A."/>
            <person name="Pangilinan J."/>
            <person name="Pereira M.F."/>
            <person name="Perotto S."/>
            <person name="Peter M."/>
            <person name="Pfister S."/>
            <person name="Riley R."/>
            <person name="Sitrit Y."/>
            <person name="Stielow J.B."/>
            <person name="Szollosi G."/>
            <person name="Zifcakova L."/>
            <person name="Stursova M."/>
            <person name="Spatafora J.W."/>
            <person name="Tedersoo L."/>
            <person name="Vaario L.M."/>
            <person name="Yamada A."/>
            <person name="Yan M."/>
            <person name="Wang P."/>
            <person name="Xu J."/>
            <person name="Bruns T."/>
            <person name="Baldrian P."/>
            <person name="Vilgalys R."/>
            <person name="Dunand C."/>
            <person name="Henrissat B."/>
            <person name="Grigoriev I.V."/>
            <person name="Hibbett D."/>
            <person name="Nagy L.G."/>
            <person name="Martin F.M."/>
        </authorList>
    </citation>
    <scope>NUCLEOTIDE SEQUENCE</scope>
    <source>
        <strain evidence="1">Prilba</strain>
    </source>
</reference>
<dbReference type="OrthoDB" id="3070163at2759"/>
<comment type="caution">
    <text evidence="1">The sequence shown here is derived from an EMBL/GenBank/DDBJ whole genome shotgun (WGS) entry which is preliminary data.</text>
</comment>
<organism evidence="1 2">
    <name type="scientific">Russula ochroleuca</name>
    <dbReference type="NCBI Taxonomy" id="152965"/>
    <lineage>
        <taxon>Eukaryota</taxon>
        <taxon>Fungi</taxon>
        <taxon>Dikarya</taxon>
        <taxon>Basidiomycota</taxon>
        <taxon>Agaricomycotina</taxon>
        <taxon>Agaricomycetes</taxon>
        <taxon>Russulales</taxon>
        <taxon>Russulaceae</taxon>
        <taxon>Russula</taxon>
    </lineage>
</organism>
<dbReference type="Proteomes" id="UP000759537">
    <property type="component" value="Unassembled WGS sequence"/>
</dbReference>
<reference evidence="1" key="1">
    <citation type="submission" date="2019-10" db="EMBL/GenBank/DDBJ databases">
        <authorList>
            <consortium name="DOE Joint Genome Institute"/>
            <person name="Kuo A."/>
            <person name="Miyauchi S."/>
            <person name="Kiss E."/>
            <person name="Drula E."/>
            <person name="Kohler A."/>
            <person name="Sanchez-Garcia M."/>
            <person name="Andreopoulos B."/>
            <person name="Barry K.W."/>
            <person name="Bonito G."/>
            <person name="Buee M."/>
            <person name="Carver A."/>
            <person name="Chen C."/>
            <person name="Cichocki N."/>
            <person name="Clum A."/>
            <person name="Culley D."/>
            <person name="Crous P.W."/>
            <person name="Fauchery L."/>
            <person name="Girlanda M."/>
            <person name="Hayes R."/>
            <person name="Keri Z."/>
            <person name="LaButti K."/>
            <person name="Lipzen A."/>
            <person name="Lombard V."/>
            <person name="Magnuson J."/>
            <person name="Maillard F."/>
            <person name="Morin E."/>
            <person name="Murat C."/>
            <person name="Nolan M."/>
            <person name="Ohm R."/>
            <person name="Pangilinan J."/>
            <person name="Pereira M."/>
            <person name="Perotto S."/>
            <person name="Peter M."/>
            <person name="Riley R."/>
            <person name="Sitrit Y."/>
            <person name="Stielow B."/>
            <person name="Szollosi G."/>
            <person name="Zifcakova L."/>
            <person name="Stursova M."/>
            <person name="Spatafora J.W."/>
            <person name="Tedersoo L."/>
            <person name="Vaario L.-M."/>
            <person name="Yamada A."/>
            <person name="Yan M."/>
            <person name="Wang P."/>
            <person name="Xu J."/>
            <person name="Bruns T."/>
            <person name="Baldrian P."/>
            <person name="Vilgalys R."/>
            <person name="Henrissat B."/>
            <person name="Grigoriev I.V."/>
            <person name="Hibbett D."/>
            <person name="Nagy L.G."/>
            <person name="Martin F.M."/>
        </authorList>
    </citation>
    <scope>NUCLEOTIDE SEQUENCE</scope>
    <source>
        <strain evidence="1">Prilba</strain>
    </source>
</reference>
<sequence>MPEAELISLFSKPTPMNCTLPKSADGYIKPEGIFRSDFIIRLVSQYLKWCKGSWHDYGRPVGVLSMAAAAVERAFLMYSTGVHVDKGQFSRDLVGTVVRDFLYISTQLSDRRWDLIMTLCGNNKEPPVLMMHSVHVNH</sequence>
<keyword evidence="2" id="KW-1185">Reference proteome</keyword>